<feature type="signal peptide" evidence="1">
    <location>
        <begin position="1"/>
        <end position="21"/>
    </location>
</feature>
<accession>A0A131Z4J8</accession>
<evidence type="ECO:0000256" key="1">
    <source>
        <dbReference type="SAM" id="SignalP"/>
    </source>
</evidence>
<keyword evidence="1" id="KW-0732">Signal</keyword>
<sequence>MVGTLVFKIVVYAGCLTVLEGNCWPCPRKPHSIKKFFSTTDPIWTHTTSGNTNIKCLVDRVNAMEKKSVFFTRSCYNRGYKVSRMFEGIFDKGRRKHMDVKNLGKGMNFQEDLLFATEDYRCAVVMVTTTVCGKHRTYDLRIRGAYIALKPPLKCLEEYWKFEKHGKVIYEPSCPSILKRQEKTVLYEPLKERCGNRVN</sequence>
<feature type="chain" id="PRO_5007286749" evidence="1">
    <location>
        <begin position="22"/>
        <end position="199"/>
    </location>
</feature>
<evidence type="ECO:0000313" key="2">
    <source>
        <dbReference type="EMBL" id="JAP85366.1"/>
    </source>
</evidence>
<organism evidence="2">
    <name type="scientific">Rhipicephalus appendiculatus</name>
    <name type="common">Brown ear tick</name>
    <dbReference type="NCBI Taxonomy" id="34631"/>
    <lineage>
        <taxon>Eukaryota</taxon>
        <taxon>Metazoa</taxon>
        <taxon>Ecdysozoa</taxon>
        <taxon>Arthropoda</taxon>
        <taxon>Chelicerata</taxon>
        <taxon>Arachnida</taxon>
        <taxon>Acari</taxon>
        <taxon>Parasitiformes</taxon>
        <taxon>Ixodida</taxon>
        <taxon>Ixodoidea</taxon>
        <taxon>Ixodidae</taxon>
        <taxon>Rhipicephalinae</taxon>
        <taxon>Rhipicephalus</taxon>
        <taxon>Rhipicephalus</taxon>
    </lineage>
</organism>
<name>A0A131Z4J8_RHIAP</name>
<reference evidence="2" key="1">
    <citation type="journal article" date="2016" name="Ticks Tick Borne Dis.">
        <title>De novo assembly and annotation of the salivary gland transcriptome of Rhipicephalus appendiculatus male and female ticks during blood feeding.</title>
        <authorList>
            <person name="de Castro M.H."/>
            <person name="de Klerk D."/>
            <person name="Pienaar R."/>
            <person name="Latif A.A."/>
            <person name="Rees D.J."/>
            <person name="Mans B.J."/>
        </authorList>
    </citation>
    <scope>NUCLEOTIDE SEQUENCE</scope>
    <source>
        <tissue evidence="2">Salivary glands</tissue>
    </source>
</reference>
<dbReference type="AlphaFoldDB" id="A0A131Z4J8"/>
<protein>
    <submittedName>
        <fullName evidence="2">Lipocalin</fullName>
    </submittedName>
</protein>
<dbReference type="EMBL" id="GEDV01003191">
    <property type="protein sequence ID" value="JAP85366.1"/>
    <property type="molecule type" value="Transcribed_RNA"/>
</dbReference>
<proteinExistence type="predicted"/>